<comment type="similarity">
    <text evidence="1">Belongs to the carbon-nitrogen hydrolase superfamily. NIT1/NIT2 family.</text>
</comment>
<evidence type="ECO:0000259" key="2">
    <source>
        <dbReference type="PROSITE" id="PS50263"/>
    </source>
</evidence>
<dbReference type="Pfam" id="PF00795">
    <property type="entry name" value="CN_hydrolase"/>
    <property type="match status" value="1"/>
</dbReference>
<dbReference type="AlphaFoldDB" id="A0A6P0HHA8"/>
<accession>A0A6P0HHA8</accession>
<dbReference type="Proteomes" id="UP000468687">
    <property type="component" value="Unassembled WGS sequence"/>
</dbReference>
<dbReference type="PANTHER" id="PTHR23088:SF27">
    <property type="entry name" value="DEAMINATED GLUTATHIONE AMIDASE"/>
    <property type="match status" value="1"/>
</dbReference>
<gene>
    <name evidence="3" type="ORF">G3T38_07010</name>
</gene>
<keyword evidence="4" id="KW-1185">Reference proteome</keyword>
<comment type="caution">
    <text evidence="3">The sequence shown here is derived from an EMBL/GenBank/DDBJ whole genome shotgun (WGS) entry which is preliminary data.</text>
</comment>
<dbReference type="EMBL" id="JAAGXA010000004">
    <property type="protein sequence ID" value="NEN78023.1"/>
    <property type="molecule type" value="Genomic_DNA"/>
</dbReference>
<evidence type="ECO:0000313" key="4">
    <source>
        <dbReference type="Proteomes" id="UP000468687"/>
    </source>
</evidence>
<dbReference type="InterPro" id="IPR001110">
    <property type="entry name" value="UPF0012_CS"/>
</dbReference>
<dbReference type="PROSITE" id="PS01227">
    <property type="entry name" value="UPF0012"/>
    <property type="match status" value="1"/>
</dbReference>
<dbReference type="Gene3D" id="3.60.110.10">
    <property type="entry name" value="Carbon-nitrogen hydrolase"/>
    <property type="match status" value="1"/>
</dbReference>
<protein>
    <submittedName>
        <fullName evidence="3">Carbon-nitrogen hydrolase family protein</fullName>
    </submittedName>
</protein>
<reference evidence="3 4" key="1">
    <citation type="journal article" date="2014" name="Int. J. Syst. Evol. Microbiol.">
        <title>Nocardioides zeae sp. nov., isolated from the stem of Zea mays.</title>
        <authorList>
            <person name="Glaeser S.P."/>
            <person name="McInroy J.A."/>
            <person name="Busse H.J."/>
            <person name="Kampfer P."/>
        </authorList>
    </citation>
    <scope>NUCLEOTIDE SEQUENCE [LARGE SCALE GENOMIC DNA]</scope>
    <source>
        <strain evidence="3 4">JCM 30728</strain>
    </source>
</reference>
<dbReference type="PROSITE" id="PS50263">
    <property type="entry name" value="CN_HYDROLASE"/>
    <property type="match status" value="1"/>
</dbReference>
<sequence length="262" mass="28261">MRIALCQMLTTEDKEANLAQMARLAEVAVARGADLLVFPEFAMFELPAMSRDFVAAAEPLDGPFAGQVAQLAKEHGVAIVFGLVETSPDPDRAYNSLLVLDADGQRVAAYRKQHLYDAFGYQESEFICPGDLDAPETFVVDGVTVGLLTCYDLRFPEAARRVVDAGADVVLYPASWVPGPRKEYHWKTLLLARAIENTVFVAGVSQAPPMGIGSAVAVDPMGTVLAELAEAVDVTVFDVDTARTGVVRASNPSLANRRYRIA</sequence>
<evidence type="ECO:0000313" key="3">
    <source>
        <dbReference type="EMBL" id="NEN78023.1"/>
    </source>
</evidence>
<organism evidence="3 4">
    <name type="scientific">Nocardioides zeae</name>
    <dbReference type="NCBI Taxonomy" id="1457234"/>
    <lineage>
        <taxon>Bacteria</taxon>
        <taxon>Bacillati</taxon>
        <taxon>Actinomycetota</taxon>
        <taxon>Actinomycetes</taxon>
        <taxon>Propionibacteriales</taxon>
        <taxon>Nocardioidaceae</taxon>
        <taxon>Nocardioides</taxon>
    </lineage>
</organism>
<keyword evidence="3" id="KW-0378">Hydrolase</keyword>
<dbReference type="RefSeq" id="WP_163771396.1">
    <property type="nucleotide sequence ID" value="NZ_JAAGXA010000004.1"/>
</dbReference>
<dbReference type="GO" id="GO:0016787">
    <property type="term" value="F:hydrolase activity"/>
    <property type="evidence" value="ECO:0007669"/>
    <property type="project" value="UniProtKB-KW"/>
</dbReference>
<dbReference type="InterPro" id="IPR003010">
    <property type="entry name" value="C-N_Hydrolase"/>
</dbReference>
<dbReference type="SUPFAM" id="SSF56317">
    <property type="entry name" value="Carbon-nitrogen hydrolase"/>
    <property type="match status" value="1"/>
</dbReference>
<evidence type="ECO:0000256" key="1">
    <source>
        <dbReference type="ARBA" id="ARBA00010613"/>
    </source>
</evidence>
<name>A0A6P0HHA8_9ACTN</name>
<dbReference type="PANTHER" id="PTHR23088">
    <property type="entry name" value="NITRILASE-RELATED"/>
    <property type="match status" value="1"/>
</dbReference>
<dbReference type="InterPro" id="IPR036526">
    <property type="entry name" value="C-N_Hydrolase_sf"/>
</dbReference>
<feature type="domain" description="CN hydrolase" evidence="2">
    <location>
        <begin position="1"/>
        <end position="241"/>
    </location>
</feature>
<dbReference type="CDD" id="cd07581">
    <property type="entry name" value="nitrilase_3"/>
    <property type="match status" value="1"/>
</dbReference>
<proteinExistence type="inferred from homology"/>